<name>A0A0D3HXR3_EMIH1</name>
<evidence type="ECO:0000313" key="2">
    <source>
        <dbReference type="Proteomes" id="UP000013827"/>
    </source>
</evidence>
<evidence type="ECO:0000313" key="1">
    <source>
        <dbReference type="EnsemblProtists" id="EOD03798"/>
    </source>
</evidence>
<dbReference type="Proteomes" id="UP000013827">
    <property type="component" value="Unassembled WGS sequence"/>
</dbReference>
<reference evidence="1" key="2">
    <citation type="submission" date="2024-10" db="UniProtKB">
        <authorList>
            <consortium name="EnsemblProtists"/>
        </authorList>
    </citation>
    <scope>IDENTIFICATION</scope>
</reference>
<dbReference type="KEGG" id="ehx:EMIHUDRAFT_460295"/>
<keyword evidence="2" id="KW-1185">Reference proteome</keyword>
<proteinExistence type="predicted"/>
<dbReference type="PaxDb" id="2903-EOD03798"/>
<reference evidence="2" key="1">
    <citation type="journal article" date="2013" name="Nature">
        <title>Pan genome of the phytoplankton Emiliania underpins its global distribution.</title>
        <authorList>
            <person name="Read B.A."/>
            <person name="Kegel J."/>
            <person name="Klute M.J."/>
            <person name="Kuo A."/>
            <person name="Lefebvre S.C."/>
            <person name="Maumus F."/>
            <person name="Mayer C."/>
            <person name="Miller J."/>
            <person name="Monier A."/>
            <person name="Salamov A."/>
            <person name="Young J."/>
            <person name="Aguilar M."/>
            <person name="Claverie J.M."/>
            <person name="Frickenhaus S."/>
            <person name="Gonzalez K."/>
            <person name="Herman E.K."/>
            <person name="Lin Y.C."/>
            <person name="Napier J."/>
            <person name="Ogata H."/>
            <person name="Sarno A.F."/>
            <person name="Shmutz J."/>
            <person name="Schroeder D."/>
            <person name="de Vargas C."/>
            <person name="Verret F."/>
            <person name="von Dassow P."/>
            <person name="Valentin K."/>
            <person name="Van de Peer Y."/>
            <person name="Wheeler G."/>
            <person name="Dacks J.B."/>
            <person name="Delwiche C.F."/>
            <person name="Dyhrman S.T."/>
            <person name="Glockner G."/>
            <person name="John U."/>
            <person name="Richards T."/>
            <person name="Worden A.Z."/>
            <person name="Zhang X."/>
            <person name="Grigoriev I.V."/>
            <person name="Allen A.E."/>
            <person name="Bidle K."/>
            <person name="Borodovsky M."/>
            <person name="Bowler C."/>
            <person name="Brownlee C."/>
            <person name="Cock J.M."/>
            <person name="Elias M."/>
            <person name="Gladyshev V.N."/>
            <person name="Groth M."/>
            <person name="Guda C."/>
            <person name="Hadaegh A."/>
            <person name="Iglesias-Rodriguez M.D."/>
            <person name="Jenkins J."/>
            <person name="Jones B.M."/>
            <person name="Lawson T."/>
            <person name="Leese F."/>
            <person name="Lindquist E."/>
            <person name="Lobanov A."/>
            <person name="Lomsadze A."/>
            <person name="Malik S.B."/>
            <person name="Marsh M.E."/>
            <person name="Mackinder L."/>
            <person name="Mock T."/>
            <person name="Mueller-Roeber B."/>
            <person name="Pagarete A."/>
            <person name="Parker M."/>
            <person name="Probert I."/>
            <person name="Quesneville H."/>
            <person name="Raines C."/>
            <person name="Rensing S.A."/>
            <person name="Riano-Pachon D.M."/>
            <person name="Richier S."/>
            <person name="Rokitta S."/>
            <person name="Shiraiwa Y."/>
            <person name="Soanes D.M."/>
            <person name="van der Giezen M."/>
            <person name="Wahlund T.M."/>
            <person name="Williams B."/>
            <person name="Wilson W."/>
            <person name="Wolfe G."/>
            <person name="Wurch L.L."/>
        </authorList>
    </citation>
    <scope>NUCLEOTIDE SEQUENCE</scope>
</reference>
<accession>A0A0D3HXR3</accession>
<dbReference type="GeneID" id="17249949"/>
<protein>
    <recommendedName>
        <fullName evidence="3">HTTM domain-containing protein</fullName>
    </recommendedName>
</protein>
<dbReference type="OMA" id="HITAMYP"/>
<evidence type="ECO:0008006" key="3">
    <source>
        <dbReference type="Google" id="ProtNLM"/>
    </source>
</evidence>
<dbReference type="EnsemblProtists" id="EOD03798">
    <property type="protein sequence ID" value="EOD03798"/>
    <property type="gene ID" value="EMIHUDRAFT_460295"/>
</dbReference>
<dbReference type="AlphaFoldDB" id="A0A0D3HXR3"/>
<organism evidence="1 2">
    <name type="scientific">Emiliania huxleyi (strain CCMP1516)</name>
    <dbReference type="NCBI Taxonomy" id="280463"/>
    <lineage>
        <taxon>Eukaryota</taxon>
        <taxon>Haptista</taxon>
        <taxon>Haptophyta</taxon>
        <taxon>Prymnesiophyceae</taxon>
        <taxon>Isochrysidales</taxon>
        <taxon>Noelaerhabdaceae</taxon>
        <taxon>Emiliania</taxon>
    </lineage>
</organism>
<dbReference type="RefSeq" id="XP_005756227.1">
    <property type="nucleotide sequence ID" value="XM_005756170.1"/>
</dbReference>
<sequence>MPSSSRPGYSSYRIAAPAVAAPKSAPPSAGPSTLDTAFRLWCLHEALKLLHEPTWSPWVLACGVAVAAAAVAPRQPLVALALTLRLCDTAMLMPFCWDSFYWCFQIDGGLLLLLLCAASADRDAVARSWAEICRLQLSLFYASAAWWKLNTSFLDPRTSCAPMFFLTLLPTLGYTPSPAVALGVRNLAPAATIGGEACIGLLLAAASNRLRRLGVCLALLLHLGISLTPSPNNATPFSLAMAARLLAPALTALLRHAAERRRTALLAAAAAAAATGIQCLRALSFDSRGGRLGRGVADWWVAAFALYAFVLPALGLQDQGAPNMYSNLQMHGRGNHLVAPTDVIGSLPLLAPLFETARVEASSSEHINGVCPGDATPAERACIYPGEITHLMAPHEVALLRSVGHTGRMFNPMKNRILGTEGEAPFSRYTLPALELRRVLAEARAKGEAFSLTYTHLTGDGDEAWRRDAAGRTVYLSEDGRGGRRCVVRGGAWCSGVLGTLRRSCACGEGEIAMQPPPGWLARKFLLQQPYPVLDWDELVCFGP</sequence>
<dbReference type="HOGENOM" id="CLU_019724_0_0_1"/>